<accession>A0A4R6ZC03</accession>
<reference evidence="2 3" key="1">
    <citation type="submission" date="2019-03" db="EMBL/GenBank/DDBJ databases">
        <title>Genomic Encyclopedia of Type Strains, Phase III (KMG-III): the genomes of soil and plant-associated and newly described type strains.</title>
        <authorList>
            <person name="Whitman W."/>
        </authorList>
    </citation>
    <scope>NUCLEOTIDE SEQUENCE [LARGE SCALE GENOMIC DNA]</scope>
    <source>
        <strain evidence="2 3">CECT 5797</strain>
    </source>
</reference>
<sequence length="111" mass="11975">MELPSEFFTVQSMLTLSGATGATFVVSNGMQQAFNFNPKWLALLIAMIIVELGVFLTDGTAVQYLVGVINGFLVYSCAAGGNSMLGQGSPDTIDRGQGFAPDRRRFLSPWF</sequence>
<proteinExistence type="predicted"/>
<feature type="transmembrane region" description="Helical" evidence="1">
    <location>
        <begin position="62"/>
        <end position="85"/>
    </location>
</feature>
<dbReference type="Proteomes" id="UP000295212">
    <property type="component" value="Unassembled WGS sequence"/>
</dbReference>
<dbReference type="EMBL" id="SNZJ01000033">
    <property type="protein sequence ID" value="TDR49571.1"/>
    <property type="molecule type" value="Genomic_DNA"/>
</dbReference>
<evidence type="ECO:0000256" key="1">
    <source>
        <dbReference type="SAM" id="Phobius"/>
    </source>
</evidence>
<organism evidence="2 3">
    <name type="scientific">Halomonas ventosae</name>
    <dbReference type="NCBI Taxonomy" id="229007"/>
    <lineage>
        <taxon>Bacteria</taxon>
        <taxon>Pseudomonadati</taxon>
        <taxon>Pseudomonadota</taxon>
        <taxon>Gammaproteobacteria</taxon>
        <taxon>Oceanospirillales</taxon>
        <taxon>Halomonadaceae</taxon>
        <taxon>Halomonas</taxon>
    </lineage>
</organism>
<keyword evidence="1" id="KW-1133">Transmembrane helix</keyword>
<evidence type="ECO:0000313" key="2">
    <source>
        <dbReference type="EMBL" id="TDR49571.1"/>
    </source>
</evidence>
<comment type="caution">
    <text evidence="2">The sequence shown here is derived from an EMBL/GenBank/DDBJ whole genome shotgun (WGS) entry which is preliminary data.</text>
</comment>
<keyword evidence="1" id="KW-0812">Transmembrane</keyword>
<protein>
    <submittedName>
        <fullName evidence="2">Uncharacterized protein</fullName>
    </submittedName>
</protein>
<feature type="transmembrane region" description="Helical" evidence="1">
    <location>
        <begin position="38"/>
        <end position="56"/>
    </location>
</feature>
<name>A0A4R6ZC03_9GAMM</name>
<dbReference type="AlphaFoldDB" id="A0A4R6ZC03"/>
<gene>
    <name evidence="2" type="ORF">DFP85_1335</name>
</gene>
<keyword evidence="1" id="KW-0472">Membrane</keyword>
<feature type="transmembrane region" description="Helical" evidence="1">
    <location>
        <begin position="6"/>
        <end position="26"/>
    </location>
</feature>
<evidence type="ECO:0000313" key="3">
    <source>
        <dbReference type="Proteomes" id="UP000295212"/>
    </source>
</evidence>